<dbReference type="GO" id="GO:0005509">
    <property type="term" value="F:calcium ion binding"/>
    <property type="evidence" value="ECO:0007669"/>
    <property type="project" value="InterPro"/>
</dbReference>
<dbReference type="SUPFAM" id="SSF51120">
    <property type="entry name" value="beta-Roll"/>
    <property type="match status" value="6"/>
</dbReference>
<keyword evidence="2" id="KW-0964">Secreted</keyword>
<evidence type="ECO:0000256" key="2">
    <source>
        <dbReference type="ARBA" id="ARBA00022525"/>
    </source>
</evidence>
<dbReference type="GO" id="GO:0005576">
    <property type="term" value="C:extracellular region"/>
    <property type="evidence" value="ECO:0007669"/>
    <property type="project" value="UniProtKB-SubCell"/>
</dbReference>
<dbReference type="SUPFAM" id="SSF53474">
    <property type="entry name" value="alpha/beta-Hydrolases"/>
    <property type="match status" value="1"/>
</dbReference>
<comment type="subcellular location">
    <subcellularLocation>
        <location evidence="1">Secreted</location>
    </subcellularLocation>
</comment>
<dbReference type="InterPro" id="IPR011049">
    <property type="entry name" value="Serralysin-like_metalloprot_C"/>
</dbReference>
<dbReference type="PANTHER" id="PTHR38340">
    <property type="entry name" value="S-LAYER PROTEIN"/>
    <property type="match status" value="1"/>
</dbReference>
<evidence type="ECO:0000313" key="5">
    <source>
        <dbReference type="Proteomes" id="UP000006437"/>
    </source>
</evidence>
<dbReference type="InterPro" id="IPR001343">
    <property type="entry name" value="Hemolysn_Ca-bd"/>
</dbReference>
<dbReference type="RefSeq" id="WP_009526391.1">
    <property type="nucleotide sequence ID" value="NZ_JH414572.1"/>
</dbReference>
<dbReference type="Pfam" id="PF11187">
    <property type="entry name" value="Mbeg1-like"/>
    <property type="match status" value="1"/>
</dbReference>
<evidence type="ECO:0000259" key="3">
    <source>
        <dbReference type="Pfam" id="PF06594"/>
    </source>
</evidence>
<dbReference type="InterPro" id="IPR050557">
    <property type="entry name" value="RTX_toxin/Mannuronan_C5-epim"/>
</dbReference>
<dbReference type="InterPro" id="IPR029058">
    <property type="entry name" value="AB_hydrolase_fold"/>
</dbReference>
<protein>
    <recommendedName>
        <fullName evidence="3">Haemolysin-type calcium binding-related domain-containing protein</fullName>
    </recommendedName>
</protein>
<organism evidence="4 5">
    <name type="scientific">Peptoanaerobacter stomatis</name>
    <dbReference type="NCBI Taxonomy" id="796937"/>
    <lineage>
        <taxon>Bacteria</taxon>
        <taxon>Bacillati</taxon>
        <taxon>Bacillota</taxon>
        <taxon>Clostridia</taxon>
        <taxon>Peptostreptococcales</taxon>
        <taxon>Filifactoraceae</taxon>
        <taxon>Peptoanaerobacter</taxon>
    </lineage>
</organism>
<dbReference type="EMBL" id="AFZE01000029">
    <property type="protein sequence ID" value="EHL14500.1"/>
    <property type="molecule type" value="Genomic_DNA"/>
</dbReference>
<dbReference type="InterPro" id="IPR018511">
    <property type="entry name" value="Hemolysin-typ_Ca-bd_CS"/>
</dbReference>
<dbReference type="Pfam" id="PF06594">
    <property type="entry name" value="HCBP_related"/>
    <property type="match status" value="1"/>
</dbReference>
<dbReference type="Gene3D" id="2.150.10.10">
    <property type="entry name" value="Serralysin-like metalloprotease, C-terminal"/>
    <property type="match status" value="7"/>
</dbReference>
<proteinExistence type="predicted"/>
<dbReference type="PANTHER" id="PTHR38340:SF1">
    <property type="entry name" value="S-LAYER PROTEIN"/>
    <property type="match status" value="1"/>
</dbReference>
<feature type="domain" description="Haemolysin-type calcium binding-related" evidence="3">
    <location>
        <begin position="1955"/>
        <end position="1983"/>
    </location>
</feature>
<evidence type="ECO:0000256" key="1">
    <source>
        <dbReference type="ARBA" id="ARBA00004613"/>
    </source>
</evidence>
<dbReference type="InterPro" id="IPR024499">
    <property type="entry name" value="Mbeg1-like"/>
</dbReference>
<comment type="caution">
    <text evidence="4">The sequence shown here is derived from an EMBL/GenBank/DDBJ whole genome shotgun (WGS) entry which is preliminary data.</text>
</comment>
<dbReference type="PRINTS" id="PR00313">
    <property type="entry name" value="CABNDNGRPT"/>
</dbReference>
<dbReference type="Proteomes" id="UP000006437">
    <property type="component" value="Unassembled WGS sequence"/>
</dbReference>
<dbReference type="InterPro" id="IPR010566">
    <property type="entry name" value="Haemolys_ca-bd"/>
</dbReference>
<dbReference type="PROSITE" id="PS00330">
    <property type="entry name" value="HEMOLYSIN_CALCIUM"/>
    <property type="match status" value="3"/>
</dbReference>
<reference evidence="4 5" key="1">
    <citation type="submission" date="2011-08" db="EMBL/GenBank/DDBJ databases">
        <title>The Genome Sequence of Eubacteriaceae bacterium ACC19a.</title>
        <authorList>
            <consortium name="The Broad Institute Genome Sequencing Platform"/>
            <person name="Earl A."/>
            <person name="Ward D."/>
            <person name="Feldgarden M."/>
            <person name="Gevers D."/>
            <person name="Sizova M."/>
            <person name="Hazen A."/>
            <person name="Epstein S."/>
            <person name="Young S.K."/>
            <person name="Zeng Q."/>
            <person name="Gargeya S."/>
            <person name="Fitzgerald M."/>
            <person name="Haas B."/>
            <person name="Abouelleil A."/>
            <person name="Alvarado L."/>
            <person name="Arachchi H.M."/>
            <person name="Berlin A."/>
            <person name="Brown A."/>
            <person name="Chapman S.B."/>
            <person name="Chen Z."/>
            <person name="Dunbar C."/>
            <person name="Freedman E."/>
            <person name="Gearin G."/>
            <person name="Gellesch M."/>
            <person name="Goldberg J."/>
            <person name="Griggs A."/>
            <person name="Gujja S."/>
            <person name="Heiman D."/>
            <person name="Howarth C."/>
            <person name="Larson L."/>
            <person name="Lui A."/>
            <person name="MacDonald P.J.P."/>
            <person name="Montmayeur A."/>
            <person name="Murphy C."/>
            <person name="Neiman D."/>
            <person name="Pearson M."/>
            <person name="Priest M."/>
            <person name="Roberts A."/>
            <person name="Saif S."/>
            <person name="Shea T."/>
            <person name="Shenoy N."/>
            <person name="Sisk P."/>
            <person name="Stolte C."/>
            <person name="Sykes S."/>
            <person name="Wortman J."/>
            <person name="Nusbaum C."/>
            <person name="Birren B."/>
        </authorList>
    </citation>
    <scope>NUCLEOTIDE SEQUENCE [LARGE SCALE GENOMIC DNA]</scope>
    <source>
        <strain evidence="4 5">ACC19a</strain>
    </source>
</reference>
<name>G9X1D1_9FIRM</name>
<dbReference type="BioCyc" id="EBAC796937-HMP:GMGH-2203-MONOMER"/>
<dbReference type="PATRIC" id="fig|796937.3.peg.1427"/>
<accession>G9X1D1</accession>
<dbReference type="HOGENOM" id="CLU_233320_0_0_9"/>
<dbReference type="Pfam" id="PF00353">
    <property type="entry name" value="HemolysinCabind"/>
    <property type="match status" value="7"/>
</dbReference>
<gene>
    <name evidence="4" type="ORF">HMPREF9629_02175</name>
</gene>
<evidence type="ECO:0000313" key="4">
    <source>
        <dbReference type="EMBL" id="EHL14500.1"/>
    </source>
</evidence>
<sequence>MASKLTEEQLMLLDSLIYLKWEKMEIQESKTPKISDIINYANKENSTFWAENKETKIVGSYNPVEIKNYHCFMNEKEWKKILELIEKDEILMNLEISSIHWNPSIDDRKIDDNTIKEESIDNTLYTGSKAVVFTEENGKNPVVIFRGTSNREGWQDNGEGGYLADTPAQKGALKLIENLSEKYKDITVSGHSKGGNLSEYVTLLSNNVVRGLSFDGQGFSSEFYEKHRATIDKNINKVKKYSHIYDYVNTLLFTECETVYIKGNKSNLFLEYHKPNFIFDNKDNIEYISKSELSKYHYMVEDISQYINTEYDGEERKRIMDAAVKFFSKNENAEYKDLGVIFDPDGLKKVYKKKYNVGDFIIKGDGDDVIHGIDRTEKPAGAEEDIESVVNHSDVIYAGGGDDKIYGGKYDDYLYGEKGNDIIYGEEGNDYIDGGKGNDKLYGGEGDDTYYFRNGYGIDEVTDTQGKNVLHFAGVYASSIKKGKLRFENKKLKITYSNNNDTVIVNDFDEIFKKSSQYLSKDRLYLKFKPKYKKDANNFLKEKGIDYNTITNKENYSTVKPRIIRNLNGQYTSANYENGEMPNSNFEKDEEIYTFAMSKKWEGLTKLSNYYDSAMSAGRIDPLILDLDGDGIHLSSVEDGVHFDLDGNDFKEKVSWIDSGDALLVYDKNNNGMIDSGAELFGDQTLLKNGQKADAGFHALSDLDSNNDGKIDSKDKEFSNIKIWKDINRDGISSENEIFSLKDVDIKSISLDSEEIHQGEGNGNVLVRRSYFEKNNGKKMMIGEYLLSRDTKDNKPTQNIQISDEAQHYPQIAGIGLLNSLREAISVDKDNVIKRLIENFSKEKSRKSRFSLIDDIIFKWAGVDNVDINSRGGLFDARKLMVLEKVTGQNFIGRSRENRGNPLQEAVSMLSKAYEIFKNKIYSELTKQTQLNYLFDNAGLKLDENKKLIVWDKDEVIDKIREKNKDDKDNEYYEIQDILDINNNDTILSDEDLNKLRGELSDEQNFEIDSKNNKVLSKENMYSELSKNENISIKLDDENYEITTGNGDNVIYTGNGNNTITTGSGDDIIKTGDGQDKIYAGDGDDIINAGKGDDHIEGGEGSDTYIFSRGDGADTIKEKEYRLSGENTIKFITDIVQEDVQIKRQGDNIIIQVLSKDKTTIDNEITIQEAIKEYTDYTQITNIQFSDGSVWDKEEILTRLKTIKANDNSDILKGYNWSEVLIGGEGSDTYILTGDTNTDTIVEIENRNNNVVKFEEGIKPENIMPLRSQNDLILQFVYEDNNINNQDERLPKLTGAYHIIKDYYKQDVPNIKQIIFSDGTIWEKDVIDEKAKYIYGSIQDDEIIGNDWNDIIYTSHGNDRIQAGKGDDIINAMAGSDTYYFERGDGIDIIQGEIDYEGNPSTDTIEFGKDITTDDIKIQRQGNDLIIKVLSKDKTTIDNEIIIKDDFRYINKAIEQIKFEDNQIWDQETIYKKARTIYGTPSDETINGFETDDIIYSDKGNDILQGKAGSDTYYFKRGDGTDTIIDNIDYAGNPSIDTIEFDSDISRQDIRVKKQGYDMVIQVLSKDKTTIDNEIIIKDEYAYKIPQIEQVKFADNTTLTSEQLKETASYIYGTDGNDTIKLEQGDFTVQSGKGNDIIQGSAGNTTYSFNRGDGTDTITDNIDYVGNPSIDTILLKADITEEDVIVKKQGYDMVIQVLSKDKKTIDNEIIIKDEYAYKIPQIEQVKFEYNNIIWTQAELKQRASYIYGTDGDDIIKLEHGDFTVQAGKGNDIIQGSAGNTTYIYKKGDGNDIIRGEIDYQGNPSIDTIKLIDIDENNIKIKKQGYDMIIEIQNEDNTKNTITVKDEYKYTVSQIEQIQIGNSKILNKEQINKLSKTIYGTDRGETIKGTNKNDIINAGKGDDYIQGYYGADTYIFNKGDGIDTIYDYDTNTNNKDTIKLGADILNTIFKKEGSSLSIQFADSDDKINIQNWYKSPNYQIEEIKDNKGNMITNKKVEKLIEYMSTFEANTGMTWNNAIKQDKDNLQTVLENFWIKEQV</sequence>